<dbReference type="GO" id="GO:0022857">
    <property type="term" value="F:transmembrane transporter activity"/>
    <property type="evidence" value="ECO:0007669"/>
    <property type="project" value="InterPro"/>
</dbReference>
<dbReference type="SUPFAM" id="SSF103473">
    <property type="entry name" value="MFS general substrate transporter"/>
    <property type="match status" value="1"/>
</dbReference>
<feature type="transmembrane region" description="Helical" evidence="7">
    <location>
        <begin position="369"/>
        <end position="389"/>
    </location>
</feature>
<dbReference type="KEGG" id="dba:Dbac_1679"/>
<dbReference type="PANTHER" id="PTHR23517:SF3">
    <property type="entry name" value="INTEGRAL MEMBRANE TRANSPORT PROTEIN"/>
    <property type="match status" value="1"/>
</dbReference>
<gene>
    <name evidence="9" type="ordered locus">Dbac_1679</name>
</gene>
<sequence length="396" mass="42017">MNPDPKKIPPLPFTPVLPALALLTTVFLANFLARTMFGPLLLPISEHLGRSLAASANLFVCLAAGYSISVLCAGFVSQRLGHKGTIVASVIGIGIGLLGLAGSDTFTGFSIWITLMGIGAGLYMPSGVVTITEITPPAYWGQAFSIHELAPNLAFIAAPFISELFMKSLGYAALFRLLGVACLILAAVYALRGRRTVRPGMAPVLGNIKTIVTRPAFWIMVLLFVLAVGVEIGIYNLVPAFLVMEKGTTREMANIILGCSRTASLAFLPATGWIIRRIGYRRTLALCLLGTGLTTLLAGYGPLWWTVTMLTLQPIFVVCFFPVGFAVLALVCPKATGDLSVSLTVTCTSIIGAGLIPAVLAWSGERFSFALSFTLFGAALFAVSLMAILKLRIPES</sequence>
<feature type="transmembrane region" description="Helical" evidence="7">
    <location>
        <begin position="109"/>
        <end position="131"/>
    </location>
</feature>
<proteinExistence type="predicted"/>
<feature type="transmembrane region" description="Helical" evidence="7">
    <location>
        <begin position="255"/>
        <end position="275"/>
    </location>
</feature>
<feature type="transmembrane region" description="Helical" evidence="7">
    <location>
        <begin position="53"/>
        <end position="77"/>
    </location>
</feature>
<dbReference type="Gene3D" id="1.20.1250.20">
    <property type="entry name" value="MFS general substrate transporter like domains"/>
    <property type="match status" value="2"/>
</dbReference>
<dbReference type="OrthoDB" id="5469886at2"/>
<organism evidence="9 10">
    <name type="scientific">Desulfomicrobium baculatum (strain DSM 4028 / VKM B-1378 / X)</name>
    <name type="common">Desulfovibrio baculatus</name>
    <dbReference type="NCBI Taxonomy" id="525897"/>
    <lineage>
        <taxon>Bacteria</taxon>
        <taxon>Pseudomonadati</taxon>
        <taxon>Thermodesulfobacteriota</taxon>
        <taxon>Desulfovibrionia</taxon>
        <taxon>Desulfovibrionales</taxon>
        <taxon>Desulfomicrobiaceae</taxon>
        <taxon>Desulfomicrobium</taxon>
    </lineage>
</organism>
<evidence type="ECO:0000259" key="8">
    <source>
        <dbReference type="PROSITE" id="PS50850"/>
    </source>
</evidence>
<evidence type="ECO:0000313" key="9">
    <source>
        <dbReference type="EMBL" id="ACU89771.1"/>
    </source>
</evidence>
<keyword evidence="6 7" id="KW-0472">Membrane</keyword>
<dbReference type="InterPro" id="IPR050171">
    <property type="entry name" value="MFS_Transporters"/>
</dbReference>
<feature type="transmembrane region" description="Helical" evidence="7">
    <location>
        <begin position="216"/>
        <end position="235"/>
    </location>
</feature>
<evidence type="ECO:0000256" key="5">
    <source>
        <dbReference type="ARBA" id="ARBA00022989"/>
    </source>
</evidence>
<dbReference type="InterPro" id="IPR011701">
    <property type="entry name" value="MFS"/>
</dbReference>
<feature type="transmembrane region" description="Helical" evidence="7">
    <location>
        <begin position="284"/>
        <end position="305"/>
    </location>
</feature>
<keyword evidence="3" id="KW-1003">Cell membrane</keyword>
<name>C7LVL5_DESBD</name>
<evidence type="ECO:0000256" key="7">
    <source>
        <dbReference type="SAM" id="Phobius"/>
    </source>
</evidence>
<protein>
    <submittedName>
        <fullName evidence="9">Major facilitator superfamily MFS_1</fullName>
    </submittedName>
</protein>
<comment type="subcellular location">
    <subcellularLocation>
        <location evidence="1">Cell membrane</location>
        <topology evidence="1">Multi-pass membrane protein</topology>
    </subcellularLocation>
</comment>
<dbReference type="InterPro" id="IPR020846">
    <property type="entry name" value="MFS_dom"/>
</dbReference>
<feature type="domain" description="Major facilitator superfamily (MFS) profile" evidence="8">
    <location>
        <begin position="19"/>
        <end position="396"/>
    </location>
</feature>
<dbReference type="EMBL" id="CP001629">
    <property type="protein sequence ID" value="ACU89771.1"/>
    <property type="molecule type" value="Genomic_DNA"/>
</dbReference>
<keyword evidence="4 7" id="KW-0812">Transmembrane</keyword>
<dbReference type="GO" id="GO:0005886">
    <property type="term" value="C:plasma membrane"/>
    <property type="evidence" value="ECO:0007669"/>
    <property type="project" value="UniProtKB-SubCell"/>
</dbReference>
<dbReference type="InterPro" id="IPR036259">
    <property type="entry name" value="MFS_trans_sf"/>
</dbReference>
<evidence type="ECO:0000313" key="10">
    <source>
        <dbReference type="Proteomes" id="UP000002216"/>
    </source>
</evidence>
<dbReference type="PROSITE" id="PS50850">
    <property type="entry name" value="MFS"/>
    <property type="match status" value="1"/>
</dbReference>
<keyword evidence="5 7" id="KW-1133">Transmembrane helix</keyword>
<feature type="transmembrane region" description="Helical" evidence="7">
    <location>
        <begin position="12"/>
        <end position="33"/>
    </location>
</feature>
<evidence type="ECO:0000256" key="2">
    <source>
        <dbReference type="ARBA" id="ARBA00022448"/>
    </source>
</evidence>
<dbReference type="RefSeq" id="WP_015773862.1">
    <property type="nucleotide sequence ID" value="NC_013173.1"/>
</dbReference>
<dbReference type="HOGENOM" id="CLU_692091_0_0_7"/>
<feature type="transmembrane region" description="Helical" evidence="7">
    <location>
        <begin position="84"/>
        <end position="103"/>
    </location>
</feature>
<feature type="transmembrane region" description="Helical" evidence="7">
    <location>
        <begin position="343"/>
        <end position="363"/>
    </location>
</feature>
<dbReference type="Pfam" id="PF07690">
    <property type="entry name" value="MFS_1"/>
    <property type="match status" value="1"/>
</dbReference>
<reference evidence="9 10" key="1">
    <citation type="journal article" date="2009" name="Stand. Genomic Sci.">
        <title>Complete genome sequence of Desulfomicrobium baculatum type strain (X).</title>
        <authorList>
            <person name="Copeland A."/>
            <person name="Spring S."/>
            <person name="Goker M."/>
            <person name="Schneider S."/>
            <person name="Lapidus A."/>
            <person name="Del Rio T.G."/>
            <person name="Tice H."/>
            <person name="Cheng J.F."/>
            <person name="Chen F."/>
            <person name="Nolan M."/>
            <person name="Bruce D."/>
            <person name="Goodwin L."/>
            <person name="Pitluck S."/>
            <person name="Ivanova N."/>
            <person name="Mavrommatis K."/>
            <person name="Ovchinnikova G."/>
            <person name="Pati A."/>
            <person name="Chen A."/>
            <person name="Palaniappan K."/>
            <person name="Land M."/>
            <person name="Hauser L."/>
            <person name="Chang Y.J."/>
            <person name="Jeffries C.C."/>
            <person name="Meincke L."/>
            <person name="Sims D."/>
            <person name="Brettin T."/>
            <person name="Detter J.C."/>
            <person name="Han C."/>
            <person name="Chain P."/>
            <person name="Bristow J."/>
            <person name="Eisen J.A."/>
            <person name="Markowitz V."/>
            <person name="Hugenholtz P."/>
            <person name="Kyrpides N.C."/>
            <person name="Klenk H.P."/>
            <person name="Lucas S."/>
        </authorList>
    </citation>
    <scope>NUCLEOTIDE SEQUENCE [LARGE SCALE GENOMIC DNA]</scope>
    <source>
        <strain evidence="10">DSM 4028 / VKM B-1378 / X</strain>
    </source>
</reference>
<dbReference type="STRING" id="525897.Dbac_1679"/>
<accession>C7LVL5</accession>
<keyword evidence="2" id="KW-0813">Transport</keyword>
<evidence type="ECO:0000256" key="1">
    <source>
        <dbReference type="ARBA" id="ARBA00004651"/>
    </source>
</evidence>
<evidence type="ECO:0000256" key="6">
    <source>
        <dbReference type="ARBA" id="ARBA00023136"/>
    </source>
</evidence>
<dbReference type="eggNOG" id="COG0738">
    <property type="taxonomic scope" value="Bacteria"/>
</dbReference>
<dbReference type="AlphaFoldDB" id="C7LVL5"/>
<feature type="transmembrane region" description="Helical" evidence="7">
    <location>
        <begin position="168"/>
        <end position="191"/>
    </location>
</feature>
<evidence type="ECO:0000256" key="4">
    <source>
        <dbReference type="ARBA" id="ARBA00022692"/>
    </source>
</evidence>
<dbReference type="PANTHER" id="PTHR23517">
    <property type="entry name" value="RESISTANCE PROTEIN MDTM, PUTATIVE-RELATED-RELATED"/>
    <property type="match status" value="1"/>
</dbReference>
<feature type="transmembrane region" description="Helical" evidence="7">
    <location>
        <begin position="311"/>
        <end position="331"/>
    </location>
</feature>
<dbReference type="Proteomes" id="UP000002216">
    <property type="component" value="Chromosome"/>
</dbReference>
<evidence type="ECO:0000256" key="3">
    <source>
        <dbReference type="ARBA" id="ARBA00022475"/>
    </source>
</evidence>
<keyword evidence="10" id="KW-1185">Reference proteome</keyword>